<evidence type="ECO:0000313" key="2">
    <source>
        <dbReference type="EMBL" id="UOG73222.1"/>
    </source>
</evidence>
<feature type="domain" description="DinB-like" evidence="1">
    <location>
        <begin position="27"/>
        <end position="149"/>
    </location>
</feature>
<dbReference type="EMBL" id="CP094669">
    <property type="protein sequence ID" value="UOG73222.1"/>
    <property type="molecule type" value="Genomic_DNA"/>
</dbReference>
<keyword evidence="3" id="KW-1185">Reference proteome</keyword>
<dbReference type="RefSeq" id="WP_243795261.1">
    <property type="nucleotide sequence ID" value="NZ_CP094669.1"/>
</dbReference>
<organism evidence="2 3">
    <name type="scientific">Hymenobacter tibetensis</name>
    <dbReference type="NCBI Taxonomy" id="497967"/>
    <lineage>
        <taxon>Bacteria</taxon>
        <taxon>Pseudomonadati</taxon>
        <taxon>Bacteroidota</taxon>
        <taxon>Cytophagia</taxon>
        <taxon>Cytophagales</taxon>
        <taxon>Hymenobacteraceae</taxon>
        <taxon>Hymenobacter</taxon>
    </lineage>
</organism>
<proteinExistence type="predicted"/>
<dbReference type="InterPro" id="IPR034660">
    <property type="entry name" value="DinB/YfiT-like"/>
</dbReference>
<dbReference type="SUPFAM" id="SSF109854">
    <property type="entry name" value="DinB/YfiT-like putative metalloenzymes"/>
    <property type="match status" value="1"/>
</dbReference>
<accession>A0ABY4CT54</accession>
<dbReference type="Proteomes" id="UP000831113">
    <property type="component" value="Chromosome"/>
</dbReference>
<dbReference type="Gene3D" id="1.20.120.450">
    <property type="entry name" value="dinb family like domain"/>
    <property type="match status" value="1"/>
</dbReference>
<gene>
    <name evidence="2" type="ORF">MTX78_13925</name>
</gene>
<dbReference type="InterPro" id="IPR024775">
    <property type="entry name" value="DinB-like"/>
</dbReference>
<dbReference type="Pfam" id="PF12867">
    <property type="entry name" value="DinB_2"/>
    <property type="match status" value="1"/>
</dbReference>
<evidence type="ECO:0000259" key="1">
    <source>
        <dbReference type="Pfam" id="PF12867"/>
    </source>
</evidence>
<reference evidence="2 3" key="1">
    <citation type="submission" date="2022-03" db="EMBL/GenBank/DDBJ databases">
        <title>Hymenobactersp. isolated from the air.</title>
        <authorList>
            <person name="Won M."/>
            <person name="Kwon S.-W."/>
        </authorList>
    </citation>
    <scope>NUCLEOTIDE SEQUENCE [LARGE SCALE GENOMIC DNA]</scope>
    <source>
        <strain evidence="2 3">KACC 21982</strain>
    </source>
</reference>
<evidence type="ECO:0000313" key="3">
    <source>
        <dbReference type="Proteomes" id="UP000831113"/>
    </source>
</evidence>
<protein>
    <submittedName>
        <fullName evidence="2">DinB family protein</fullName>
    </submittedName>
</protein>
<sequence length="160" mass="18372">MDSTTRENIVAELRLLLVKGNAHISFEEACADIPLPLLTKTVPNLPYSIWQLVEHIRIDQRDVLEFCRNPAYVSPKWPDAYWPAPVAAVDAARWEATLKQIRNDRDQFIALLEDSAQDLFALFPHGTGQTLFREALLIADHNSYHTGQILLVRRLLQDWK</sequence>
<name>A0ABY4CT54_9BACT</name>